<dbReference type="EMBL" id="AP011802">
    <property type="protein sequence ID" value="BAL59199.1"/>
    <property type="molecule type" value="Genomic_DNA"/>
</dbReference>
<reference evidence="1" key="2">
    <citation type="journal article" date="2012" name="PLoS ONE">
        <title>A Deeply Branching Thermophilic Bacterium with an Ancient Acetyl-CoA Pathway Dominates a Subsurface Ecosystem.</title>
        <authorList>
            <person name="Takami H."/>
            <person name="Noguchi H."/>
            <person name="Takaki Y."/>
            <person name="Uchiyama I."/>
            <person name="Toyoda A."/>
            <person name="Nishi S."/>
            <person name="Chee G.-J."/>
            <person name="Arai W."/>
            <person name="Nunoura T."/>
            <person name="Itoh T."/>
            <person name="Hattori M."/>
            <person name="Takai K."/>
        </authorList>
    </citation>
    <scope>NUCLEOTIDE SEQUENCE</scope>
</reference>
<accession>H5SSR3</accession>
<dbReference type="AlphaFoldDB" id="H5SSR3"/>
<gene>
    <name evidence="1" type="ORF">HGMM_OP3C354</name>
</gene>
<proteinExistence type="predicted"/>
<protein>
    <recommendedName>
        <fullName evidence="2">Antitoxin</fullName>
    </recommendedName>
</protein>
<sequence>MDSKRVSVAEGKKEFTQLLKEAREKQMPILIFNERSAEFAGALLPPEEYERYERLRAYFEALRLSQKFAHLKLDLPELVRQAREELEERAA</sequence>
<evidence type="ECO:0000313" key="1">
    <source>
        <dbReference type="EMBL" id="BAL59199.1"/>
    </source>
</evidence>
<evidence type="ECO:0008006" key="2">
    <source>
        <dbReference type="Google" id="ProtNLM"/>
    </source>
</evidence>
<name>H5SSR3_ACEAU</name>
<organism evidence="1">
    <name type="scientific">Acetithermum autotrophicum</name>
    <dbReference type="NCBI Taxonomy" id="1446466"/>
    <lineage>
        <taxon>Bacteria</taxon>
        <taxon>Candidatus Bipolaricaulota</taxon>
        <taxon>Candidatus Acetithermum</taxon>
    </lineage>
</organism>
<reference evidence="1" key="1">
    <citation type="journal article" date="2005" name="Environ. Microbiol.">
        <title>Genetic and functional properties of uncultivated thermophilic crenarchaeotes from a subsurface gold mine as revealed by analysis of genome fragments.</title>
        <authorList>
            <person name="Nunoura T."/>
            <person name="Hirayama H."/>
            <person name="Takami H."/>
            <person name="Oida H."/>
            <person name="Nishi S."/>
            <person name="Shimamura S."/>
            <person name="Suzuki Y."/>
            <person name="Inagaki F."/>
            <person name="Takai K."/>
            <person name="Nealson K.H."/>
            <person name="Horikoshi K."/>
        </authorList>
    </citation>
    <scope>NUCLEOTIDE SEQUENCE</scope>
</reference>